<dbReference type="InterPro" id="IPR028978">
    <property type="entry name" value="Chorismate_lyase_/UTRA_dom_sf"/>
</dbReference>
<evidence type="ECO:0000259" key="4">
    <source>
        <dbReference type="PROSITE" id="PS50949"/>
    </source>
</evidence>
<dbReference type="InterPro" id="IPR036390">
    <property type="entry name" value="WH_DNA-bd_sf"/>
</dbReference>
<gene>
    <name evidence="5" type="ORF">Rumeso_02906</name>
</gene>
<evidence type="ECO:0000313" key="5">
    <source>
        <dbReference type="EMBL" id="EYD75560.1"/>
    </source>
</evidence>
<dbReference type="PATRIC" id="fig|442562.3.peg.2860"/>
<dbReference type="SUPFAM" id="SSF64288">
    <property type="entry name" value="Chorismate lyase-like"/>
    <property type="match status" value="1"/>
</dbReference>
<evidence type="ECO:0000313" key="6">
    <source>
        <dbReference type="Proteomes" id="UP000019666"/>
    </source>
</evidence>
<protein>
    <submittedName>
        <fullName evidence="5">Transcriptional regulator, GntR family</fullName>
    </submittedName>
</protein>
<keyword evidence="3" id="KW-0804">Transcription</keyword>
<dbReference type="SUPFAM" id="SSF46785">
    <property type="entry name" value="Winged helix' DNA-binding domain"/>
    <property type="match status" value="1"/>
</dbReference>
<dbReference type="InterPro" id="IPR050679">
    <property type="entry name" value="Bact_HTH_transcr_reg"/>
</dbReference>
<dbReference type="Gene3D" id="1.10.10.10">
    <property type="entry name" value="Winged helix-like DNA-binding domain superfamily/Winged helix DNA-binding domain"/>
    <property type="match status" value="1"/>
</dbReference>
<accession>A0A017HMP2</accession>
<evidence type="ECO:0000256" key="3">
    <source>
        <dbReference type="ARBA" id="ARBA00023163"/>
    </source>
</evidence>
<keyword evidence="6" id="KW-1185">Reference proteome</keyword>
<dbReference type="PANTHER" id="PTHR44846">
    <property type="entry name" value="MANNOSYL-D-GLYCERATE TRANSPORT/METABOLISM SYSTEM REPRESSOR MNGR-RELATED"/>
    <property type="match status" value="1"/>
</dbReference>
<dbReference type="InterPro" id="IPR036388">
    <property type="entry name" value="WH-like_DNA-bd_sf"/>
</dbReference>
<dbReference type="InterPro" id="IPR011663">
    <property type="entry name" value="UTRA"/>
</dbReference>
<evidence type="ECO:0000256" key="2">
    <source>
        <dbReference type="ARBA" id="ARBA00023125"/>
    </source>
</evidence>
<dbReference type="AlphaFoldDB" id="A0A017HMP2"/>
<keyword evidence="2" id="KW-0238">DNA-binding</keyword>
<dbReference type="HOGENOM" id="CLU_063236_4_0_5"/>
<dbReference type="SMART" id="SM00866">
    <property type="entry name" value="UTRA"/>
    <property type="match status" value="1"/>
</dbReference>
<dbReference type="PANTHER" id="PTHR44846:SF17">
    <property type="entry name" value="GNTR-FAMILY TRANSCRIPTIONAL REGULATOR"/>
    <property type="match status" value="1"/>
</dbReference>
<dbReference type="InterPro" id="IPR000524">
    <property type="entry name" value="Tscrpt_reg_HTH_GntR"/>
</dbReference>
<feature type="domain" description="HTH gntR-type" evidence="4">
    <location>
        <begin position="9"/>
        <end position="77"/>
    </location>
</feature>
<dbReference type="Gene3D" id="3.40.1410.10">
    <property type="entry name" value="Chorismate lyase-like"/>
    <property type="match status" value="1"/>
</dbReference>
<comment type="caution">
    <text evidence="5">The sequence shown here is derived from an EMBL/GenBank/DDBJ whole genome shotgun (WGS) entry which is preliminary data.</text>
</comment>
<dbReference type="PRINTS" id="PR00035">
    <property type="entry name" value="HTHGNTR"/>
</dbReference>
<dbReference type="PROSITE" id="PS50949">
    <property type="entry name" value="HTH_GNTR"/>
    <property type="match status" value="1"/>
</dbReference>
<dbReference type="STRING" id="442562.Rumeso_02906"/>
<dbReference type="Proteomes" id="UP000019666">
    <property type="component" value="Unassembled WGS sequence"/>
</dbReference>
<dbReference type="GO" id="GO:0003700">
    <property type="term" value="F:DNA-binding transcription factor activity"/>
    <property type="evidence" value="ECO:0007669"/>
    <property type="project" value="InterPro"/>
</dbReference>
<dbReference type="Pfam" id="PF07702">
    <property type="entry name" value="UTRA"/>
    <property type="match status" value="1"/>
</dbReference>
<organism evidence="5 6">
    <name type="scientific">Rubellimicrobium mesophilum DSM 19309</name>
    <dbReference type="NCBI Taxonomy" id="442562"/>
    <lineage>
        <taxon>Bacteria</taxon>
        <taxon>Pseudomonadati</taxon>
        <taxon>Pseudomonadota</taxon>
        <taxon>Alphaproteobacteria</taxon>
        <taxon>Rhodobacterales</taxon>
        <taxon>Roseobacteraceae</taxon>
        <taxon>Rubellimicrobium</taxon>
    </lineage>
</organism>
<keyword evidence="1" id="KW-0805">Transcription regulation</keyword>
<dbReference type="GO" id="GO:0003677">
    <property type="term" value="F:DNA binding"/>
    <property type="evidence" value="ECO:0007669"/>
    <property type="project" value="UniProtKB-KW"/>
</dbReference>
<dbReference type="EMBL" id="AOSK01000075">
    <property type="protein sequence ID" value="EYD75560.1"/>
    <property type="molecule type" value="Genomic_DNA"/>
</dbReference>
<sequence>MGTQVRNGRTAVLEMRDRILALVKSEGLRPGDQIPTEAELGIRFGGSRPMIREALKLLEQDGVVDVKHGRGRFLTATGVLNVHRPITRFESITEMGQALGLQYDNRVLSVSEERPSKEIARTLGLAAGEGVIRLERLRLHRKEPLIYGLALIRRSVVPDRLYEVDWSGSLLDLLESYGSRPRMSVAKVRALTLPPDVVERNDLRDFGPALVIEETAYNLAGDPVIWASDYHRGSHFAFDFVRK</sequence>
<reference evidence="5 6" key="1">
    <citation type="submission" date="2013-02" db="EMBL/GenBank/DDBJ databases">
        <authorList>
            <person name="Fiebig A."/>
            <person name="Goeker M."/>
            <person name="Klenk H.-P.P."/>
        </authorList>
    </citation>
    <scope>NUCLEOTIDE SEQUENCE [LARGE SCALE GENOMIC DNA]</scope>
    <source>
        <strain evidence="5 6">DSM 19309</strain>
    </source>
</reference>
<dbReference type="Pfam" id="PF00392">
    <property type="entry name" value="GntR"/>
    <property type="match status" value="1"/>
</dbReference>
<name>A0A017HMP2_9RHOB</name>
<dbReference type="CDD" id="cd07377">
    <property type="entry name" value="WHTH_GntR"/>
    <property type="match status" value="1"/>
</dbReference>
<proteinExistence type="predicted"/>
<dbReference type="GO" id="GO:0045892">
    <property type="term" value="P:negative regulation of DNA-templated transcription"/>
    <property type="evidence" value="ECO:0007669"/>
    <property type="project" value="TreeGrafter"/>
</dbReference>
<dbReference type="SMART" id="SM00345">
    <property type="entry name" value="HTH_GNTR"/>
    <property type="match status" value="1"/>
</dbReference>
<evidence type="ECO:0000256" key="1">
    <source>
        <dbReference type="ARBA" id="ARBA00023015"/>
    </source>
</evidence>